<protein>
    <recommendedName>
        <fullName evidence="2">Gingipain domain-containing protein</fullName>
    </recommendedName>
</protein>
<dbReference type="Gene3D" id="2.60.120.260">
    <property type="entry name" value="Galactose-binding domain-like"/>
    <property type="match status" value="1"/>
</dbReference>
<feature type="domain" description="Gingipain" evidence="2">
    <location>
        <begin position="44"/>
        <end position="385"/>
    </location>
</feature>
<dbReference type="RefSeq" id="WP_054522514.1">
    <property type="nucleotide sequence ID" value="NZ_LGKO01000006.1"/>
</dbReference>
<accession>A0A0P6XZN2</accession>
<dbReference type="InterPro" id="IPR001769">
    <property type="entry name" value="Gingipain"/>
</dbReference>
<proteinExistence type="predicted"/>
<dbReference type="InterPro" id="IPR013783">
    <property type="entry name" value="Ig-like_fold"/>
</dbReference>
<dbReference type="Gene3D" id="3.40.50.10390">
    <property type="entry name" value="Gingipain r, domain 1"/>
    <property type="match status" value="1"/>
</dbReference>
<dbReference type="EMBL" id="LGKO01000006">
    <property type="protein sequence ID" value="KPL81999.1"/>
    <property type="molecule type" value="Genomic_DNA"/>
</dbReference>
<organism evidence="3 4">
    <name type="scientific">Thermanaerothrix daxensis</name>
    <dbReference type="NCBI Taxonomy" id="869279"/>
    <lineage>
        <taxon>Bacteria</taxon>
        <taxon>Bacillati</taxon>
        <taxon>Chloroflexota</taxon>
        <taxon>Anaerolineae</taxon>
        <taxon>Anaerolineales</taxon>
        <taxon>Anaerolineaceae</taxon>
        <taxon>Thermanaerothrix</taxon>
    </lineage>
</organism>
<sequence length="1110" mass="116863">MSVHTPRLRGIALLLLLLCLSATLFAPRAASGQRGAFEPPPPHYLILAPVEYTPALQPLLALKQAQGFTTSLLTLEACGSTPAEIKACLRNAYQSPTPPAYVLLVGSAERLPPWPSQINPNRQTDLYYATMDGSQDITPNFHLGRLPVRSADELSRIIAAWQAYAGLAGNEAWLRRAAFLATDAPDARTAAEAILNDVIGTYTAPRGYQGDFPSAGQLGGDRLYAYTYAADREAVRTALNNGRSLVVYLGEMAFTALPGGSMLSAWKAPAFDQNDVRALAANPVPLVLSLAGRSADFTLGEAFGETWVRQPEHGALTFIGATQETQTALDHYTARAFHAALFASPTPTLGQALHTALASLAADYPDSARRYWEAYTLLGDPSLRLRLFSLAGDFSLSVQPNALGLCRGSLTTAQVALGALNGFSAPVSLELADLPAGAQYAFVPPWRTPPGESLLTLSTSPATPAGPYLLTLQGRAEGLSHSLPLSLQVAAAPPDPTQIIQPAPGASGVPLQPTFTWPASPTAQTYTLEVAHDSAFSAPVLSVTDLSTTTYTPSTPLPAHTLLFARVRTHNPCGESLSPVIYFTTRPLPGTCPPDATPVDHFATSVANSEPQWALQGWSISTQPAHSTPYAFSAAAPANPATAGLNAPVIALPPASLDTLPLTLSFWLYTDLEGNGATCFDGLVLEISTDNGATWQSLPPTAYLEGGPTGIVATSSANPLGGQTAWCGQRVWTQVRADLTDYAGQDLRLRWRLGSDDRNASPGAWLDDIRVSACQASPRYALALLPALSTNTGSPAGTLTHTLTLTNTGSAVATFDLSLTPGAWPTTLRTATPLTLAAGESTAIRVEVSLPEEGSVVEDTATLTATAREDAGITAQATLHSRRRYAAFTLETPTTALTTLPGVNLPIPLTLRNTGTLPLRLDLTPTLTPAWAHSPLSTQSLEPGEARTLALFVSVPANAPADQVASLHLEAHAEETPAQIHTLDLTLIVLPLAHPQVRLPAPPPYLPRGSPATLWLEVTNLGNLRDRLDLTFQVAAPLTLAVPNDCASLDLAAGASQNCLLTLNVPPNAPKGSATFKACATSGHDPQAVACLTAALNITDRLLFLPLVGR</sequence>
<reference evidence="3 4" key="1">
    <citation type="submission" date="2015-07" db="EMBL/GenBank/DDBJ databases">
        <title>Whole genome sequence of Thermanaerothrix daxensis DSM 23592.</title>
        <authorList>
            <person name="Hemp J."/>
            <person name="Ward L.M."/>
            <person name="Pace L.A."/>
            <person name="Fischer W.W."/>
        </authorList>
    </citation>
    <scope>NUCLEOTIDE SEQUENCE [LARGE SCALE GENOMIC DNA]</scope>
    <source>
        <strain evidence="3 4">GNS-1</strain>
    </source>
</reference>
<dbReference type="Gene3D" id="3.40.50.1460">
    <property type="match status" value="1"/>
</dbReference>
<evidence type="ECO:0000313" key="4">
    <source>
        <dbReference type="Proteomes" id="UP000050544"/>
    </source>
</evidence>
<evidence type="ECO:0000256" key="1">
    <source>
        <dbReference type="ARBA" id="ARBA00022729"/>
    </source>
</evidence>
<dbReference type="InterPro" id="IPR029031">
    <property type="entry name" value="Gingipain_N_sf"/>
</dbReference>
<dbReference type="SUPFAM" id="SSF52129">
    <property type="entry name" value="Caspase-like"/>
    <property type="match status" value="1"/>
</dbReference>
<dbReference type="Pfam" id="PF01364">
    <property type="entry name" value="Peptidase_C25"/>
    <property type="match status" value="1"/>
</dbReference>
<name>A0A0P6XZN2_9CHLR</name>
<dbReference type="Gene3D" id="2.60.40.10">
    <property type="entry name" value="Immunoglobulins"/>
    <property type="match status" value="1"/>
</dbReference>
<dbReference type="OrthoDB" id="5929719at2"/>
<gene>
    <name evidence="3" type="ORF">SE15_12755</name>
</gene>
<evidence type="ECO:0000313" key="3">
    <source>
        <dbReference type="EMBL" id="KPL81999.1"/>
    </source>
</evidence>
<evidence type="ECO:0000259" key="2">
    <source>
        <dbReference type="Pfam" id="PF01364"/>
    </source>
</evidence>
<dbReference type="GO" id="GO:0006508">
    <property type="term" value="P:proteolysis"/>
    <property type="evidence" value="ECO:0007669"/>
    <property type="project" value="InterPro"/>
</dbReference>
<keyword evidence="1" id="KW-0732">Signal</keyword>
<dbReference type="Proteomes" id="UP000050544">
    <property type="component" value="Unassembled WGS sequence"/>
</dbReference>
<dbReference type="InterPro" id="IPR029030">
    <property type="entry name" value="Caspase-like_dom_sf"/>
</dbReference>
<dbReference type="STRING" id="869279.SE15_12755"/>
<dbReference type="AlphaFoldDB" id="A0A0P6XZN2"/>
<dbReference type="GO" id="GO:0008234">
    <property type="term" value="F:cysteine-type peptidase activity"/>
    <property type="evidence" value="ECO:0007669"/>
    <property type="project" value="InterPro"/>
</dbReference>
<keyword evidence="4" id="KW-1185">Reference proteome</keyword>
<comment type="caution">
    <text evidence="3">The sequence shown here is derived from an EMBL/GenBank/DDBJ whole genome shotgun (WGS) entry which is preliminary data.</text>
</comment>